<proteinExistence type="predicted"/>
<keyword evidence="1" id="KW-0732">Signal</keyword>
<reference evidence="4 5" key="1">
    <citation type="submission" date="2023-10" db="EMBL/GenBank/DDBJ databases">
        <title>Virgibacillus soli CC-YMP-6 genome.</title>
        <authorList>
            <person name="Miliotis G."/>
            <person name="Sengupta P."/>
            <person name="Hameed A."/>
            <person name="Chuvochina M."/>
            <person name="Mcdonagh F."/>
            <person name="Simpson A.C."/>
            <person name="Singh N.K."/>
            <person name="Rekha P.D."/>
            <person name="Raman K."/>
            <person name="Hugenholtz P."/>
            <person name="Venkateswaran K."/>
        </authorList>
    </citation>
    <scope>NUCLEOTIDE SEQUENCE [LARGE SCALE GENOMIC DNA]</scope>
    <source>
        <strain evidence="4 5">CC-YMP-6</strain>
    </source>
</reference>
<feature type="domain" description="5'-Nucleotidase C-terminal" evidence="3">
    <location>
        <begin position="223"/>
        <end position="292"/>
    </location>
</feature>
<dbReference type="InterPro" id="IPR008334">
    <property type="entry name" value="5'-Nucleotdase_C"/>
</dbReference>
<dbReference type="Pfam" id="PF02872">
    <property type="entry name" value="5_nucleotid_C"/>
    <property type="match status" value="1"/>
</dbReference>
<evidence type="ECO:0000313" key="4">
    <source>
        <dbReference type="EMBL" id="MDY0408802.1"/>
    </source>
</evidence>
<evidence type="ECO:0000256" key="1">
    <source>
        <dbReference type="ARBA" id="ARBA00022729"/>
    </source>
</evidence>
<evidence type="ECO:0000313" key="5">
    <source>
        <dbReference type="Proteomes" id="UP001275315"/>
    </source>
</evidence>
<dbReference type="RefSeq" id="WP_320379508.1">
    <property type="nucleotide sequence ID" value="NZ_JAWDIQ010000001.1"/>
</dbReference>
<dbReference type="PRINTS" id="PR01607">
    <property type="entry name" value="APYRASEFAMLY"/>
</dbReference>
<dbReference type="SUPFAM" id="SSF55816">
    <property type="entry name" value="5'-nucleotidase (syn. UDP-sugar hydrolase), C-terminal domain"/>
    <property type="match status" value="1"/>
</dbReference>
<dbReference type="Gene3D" id="3.90.780.10">
    <property type="entry name" value="5'-Nucleotidase, C-terminal domain"/>
    <property type="match status" value="1"/>
</dbReference>
<dbReference type="SUPFAM" id="SSF56300">
    <property type="entry name" value="Metallo-dependent phosphatases"/>
    <property type="match status" value="1"/>
</dbReference>
<evidence type="ECO:0000259" key="2">
    <source>
        <dbReference type="Pfam" id="PF00149"/>
    </source>
</evidence>
<dbReference type="PANTHER" id="PTHR11575:SF24">
    <property type="entry name" value="5'-NUCLEOTIDASE"/>
    <property type="match status" value="1"/>
</dbReference>
<dbReference type="Gene3D" id="3.60.21.10">
    <property type="match status" value="1"/>
</dbReference>
<feature type="domain" description="Calcineurin-like phosphoesterase" evidence="2">
    <location>
        <begin position="8"/>
        <end position="138"/>
    </location>
</feature>
<organism evidence="4 5">
    <name type="scientific">Paracerasibacillus soli</name>
    <dbReference type="NCBI Taxonomy" id="480284"/>
    <lineage>
        <taxon>Bacteria</taxon>
        <taxon>Bacillati</taxon>
        <taxon>Bacillota</taxon>
        <taxon>Bacilli</taxon>
        <taxon>Bacillales</taxon>
        <taxon>Bacillaceae</taxon>
        <taxon>Paracerasibacillus</taxon>
    </lineage>
</organism>
<dbReference type="InterPro" id="IPR036907">
    <property type="entry name" value="5'-Nucleotdase_C_sf"/>
</dbReference>
<dbReference type="InterPro" id="IPR006179">
    <property type="entry name" value="5_nucleotidase/apyrase"/>
</dbReference>
<gene>
    <name evidence="4" type="ORF">RWD45_09855</name>
</gene>
<keyword evidence="5" id="KW-1185">Reference proteome</keyword>
<dbReference type="Pfam" id="PF00149">
    <property type="entry name" value="Metallophos"/>
    <property type="match status" value="1"/>
</dbReference>
<sequence length="295" mass="33580">MNDVDYDVVTIGNNEGITLSHKDLFHLYDDAAFNVVCTNLYNEKGEANPSWCKRRQILLSKHGVKVGVLGLTAPFNDYYELLGWHISPPLEELANIIKELQEQVDVIVLLSHLGLSVDQLIARQFPEVDVIIGGHTHHLLRQGEYIGNTLLTAAGKLCEFVGEVHLEWDHEQQKLMKKEAFTTNITHLEHDAGTEQTLNQLYIEAEKRLGKVITHIERPLSVNWFENTFIIQELTNTLITWTKADCAMLNAGLLLDSLPKGAITYGDIHRICPIRLTRASFHLRGVNLWRLFVYH</sequence>
<dbReference type="EMBL" id="JAWDIQ010000001">
    <property type="protein sequence ID" value="MDY0408802.1"/>
    <property type="molecule type" value="Genomic_DNA"/>
</dbReference>
<dbReference type="PANTHER" id="PTHR11575">
    <property type="entry name" value="5'-NUCLEOTIDASE-RELATED"/>
    <property type="match status" value="1"/>
</dbReference>
<name>A0ABU5CQZ7_9BACI</name>
<comment type="caution">
    <text evidence="4">The sequence shown here is derived from an EMBL/GenBank/DDBJ whole genome shotgun (WGS) entry which is preliminary data.</text>
</comment>
<accession>A0ABU5CQZ7</accession>
<evidence type="ECO:0000259" key="3">
    <source>
        <dbReference type="Pfam" id="PF02872"/>
    </source>
</evidence>
<dbReference type="Proteomes" id="UP001275315">
    <property type="component" value="Unassembled WGS sequence"/>
</dbReference>
<protein>
    <submittedName>
        <fullName evidence="4">5'-nucleotidase C-terminal domain-containing protein</fullName>
    </submittedName>
</protein>
<dbReference type="InterPro" id="IPR004843">
    <property type="entry name" value="Calcineurin-like_PHP"/>
</dbReference>
<dbReference type="InterPro" id="IPR029052">
    <property type="entry name" value="Metallo-depent_PP-like"/>
</dbReference>